<feature type="region of interest" description="Disordered" evidence="6">
    <location>
        <begin position="1622"/>
        <end position="1688"/>
    </location>
</feature>
<feature type="compositionally biased region" description="Basic and acidic residues" evidence="6">
    <location>
        <begin position="193"/>
        <end position="208"/>
    </location>
</feature>
<evidence type="ECO:0000256" key="6">
    <source>
        <dbReference type="SAM" id="MobiDB-lite"/>
    </source>
</evidence>
<dbReference type="Proteomes" id="UP000678499">
    <property type="component" value="Unassembled WGS sequence"/>
</dbReference>
<dbReference type="EMBL" id="OA882661">
    <property type="protein sequence ID" value="CAD7276423.1"/>
    <property type="molecule type" value="Genomic_DNA"/>
</dbReference>
<feature type="compositionally biased region" description="Basic residues" evidence="6">
    <location>
        <begin position="1095"/>
        <end position="1110"/>
    </location>
</feature>
<feature type="compositionally biased region" description="Basic residues" evidence="6">
    <location>
        <begin position="851"/>
        <end position="860"/>
    </location>
</feature>
<organism evidence="7">
    <name type="scientific">Notodromas monacha</name>
    <dbReference type="NCBI Taxonomy" id="399045"/>
    <lineage>
        <taxon>Eukaryota</taxon>
        <taxon>Metazoa</taxon>
        <taxon>Ecdysozoa</taxon>
        <taxon>Arthropoda</taxon>
        <taxon>Crustacea</taxon>
        <taxon>Oligostraca</taxon>
        <taxon>Ostracoda</taxon>
        <taxon>Podocopa</taxon>
        <taxon>Podocopida</taxon>
        <taxon>Cypridocopina</taxon>
        <taxon>Cypridoidea</taxon>
        <taxon>Cyprididae</taxon>
        <taxon>Notodromas</taxon>
    </lineage>
</organism>
<feature type="compositionally biased region" description="Pro residues" evidence="6">
    <location>
        <begin position="17"/>
        <end position="39"/>
    </location>
</feature>
<dbReference type="PANTHER" id="PTHR46077">
    <property type="entry name" value="E3 UBIQUITIN-PROTEIN LIGASE TOPORS"/>
    <property type="match status" value="1"/>
</dbReference>
<name>A0A7R9GD38_9CRUS</name>
<feature type="compositionally biased region" description="Basic and acidic residues" evidence="6">
    <location>
        <begin position="590"/>
        <end position="601"/>
    </location>
</feature>
<feature type="region of interest" description="Disordered" evidence="6">
    <location>
        <begin position="1530"/>
        <end position="1598"/>
    </location>
</feature>
<feature type="compositionally biased region" description="Basic residues" evidence="6">
    <location>
        <begin position="805"/>
        <end position="825"/>
    </location>
</feature>
<keyword evidence="8" id="KW-1185">Reference proteome</keyword>
<feature type="compositionally biased region" description="Basic and acidic residues" evidence="6">
    <location>
        <begin position="1133"/>
        <end position="1142"/>
    </location>
</feature>
<feature type="compositionally biased region" description="Basic and acidic residues" evidence="6">
    <location>
        <begin position="1669"/>
        <end position="1687"/>
    </location>
</feature>
<feature type="compositionally biased region" description="Acidic residues" evidence="6">
    <location>
        <begin position="1654"/>
        <end position="1668"/>
    </location>
</feature>
<proteinExistence type="predicted"/>
<feature type="compositionally biased region" description="Basic and acidic residues" evidence="6">
    <location>
        <begin position="646"/>
        <end position="659"/>
    </location>
</feature>
<feature type="region of interest" description="Disordered" evidence="6">
    <location>
        <begin position="1245"/>
        <end position="1292"/>
    </location>
</feature>
<feature type="compositionally biased region" description="Basic and acidic residues" evidence="6">
    <location>
        <begin position="1047"/>
        <end position="1074"/>
    </location>
</feature>
<protein>
    <recommendedName>
        <fullName evidence="2">RING-type E3 ubiquitin transferase</fullName>
        <ecNumber evidence="2">2.3.2.27</ecNumber>
    </recommendedName>
</protein>
<feature type="compositionally biased region" description="Basic residues" evidence="6">
    <location>
        <begin position="1567"/>
        <end position="1582"/>
    </location>
</feature>
<keyword evidence="3" id="KW-0808">Transferase</keyword>
<accession>A0A7R9GD38</accession>
<feature type="compositionally biased region" description="Basic residues" evidence="6">
    <location>
        <begin position="528"/>
        <end position="543"/>
    </location>
</feature>
<feature type="region of interest" description="Disordered" evidence="6">
    <location>
        <begin position="1"/>
        <end position="39"/>
    </location>
</feature>
<keyword evidence="4" id="KW-0805">Transcription regulation</keyword>
<evidence type="ECO:0000256" key="5">
    <source>
        <dbReference type="ARBA" id="ARBA00023163"/>
    </source>
</evidence>
<dbReference type="PANTHER" id="PTHR46077:SF1">
    <property type="entry name" value="TOP1 BINDING ARGININE_SERINE RICH PROTEIN, E3 UBIQUITIN LIGASE"/>
    <property type="match status" value="1"/>
</dbReference>
<feature type="compositionally biased region" description="Basic and acidic residues" evidence="6">
    <location>
        <begin position="889"/>
        <end position="919"/>
    </location>
</feature>
<feature type="region of interest" description="Disordered" evidence="6">
    <location>
        <begin position="982"/>
        <end position="1142"/>
    </location>
</feature>
<feature type="region of interest" description="Disordered" evidence="6">
    <location>
        <begin position="487"/>
        <end position="945"/>
    </location>
</feature>
<evidence type="ECO:0000256" key="2">
    <source>
        <dbReference type="ARBA" id="ARBA00012483"/>
    </source>
</evidence>
<sequence length="1836" mass="203542">MDLDIPLPEDTLNALKIPPPPPPLPPTPPSDILPPLPPEPAYIADPFPVALGNHVVPDPYVAGFVPHDYAGLVAAAPIVAPQANGDRYSPSKISSESESDEESANIYPPGEEGPADMILEKRKKSSKKLGKNTLLDKNQAKKRLMAFSVAKAMATGPRSKAFDEEPESAPKIAPPKMSQPLLAPSALPSAFSEKSEKVTVTLSKREPPKSMIESIMEEEMQEKAKVTSAQAHLASTMRRRRSRSSQRDIRRRSRSRDRRSSPRRQDSPESKPKLKALPRSWDEMKKLGASCDDLEEQRFRLDRLYANRTKRDRPSLNGDGDTQPTEDHDPDSFFRGYSARLNDLCEGFPPTSKLIFQPVYAGVNKSFKRSCLKSTCTKPNLLYAENPRFARPNYQTGQNMFEGNSIAVNRLMRMIIEGVGLPEKFAHTEPSRKFNWYISNPSEMVSSHPLSCEMEYNAAELGDPAIPSAYDHVTELKLQVEHSKQVPVVKSRWDSDNEDSGPPSYPVITEKNADERRLPDVDDDAGAIKRKHKKHDKERRKARKSSDDDTYEEDEKWEEKHVSPPLVPADEKINYDAQVSDMEIASSPENHPEASRDDIPRGADAGMDLGVAGPMLPPNAAQQISAEYDDFMGLITKDPEAQENLDQEKNFVEKDDRKSPKNASQSNRGAYDSEEENAWEVPNENRENNLSAGTTNATGKQDPEEDFTGDEMNVKVASSKSGKKKAKSRSRSKRKRSKSDNSSSEDESESRKLKKAKRKAEKSSSDDSDSSEGKRKVKRSKKRRKRETSESSSSEEESSSDEKAKKKRKKRKKASKSKKKSKARHRDSSSSSSADDSDSSDEDGEPGEKSKKSKRKKKSSKKEDSSKKSKKAKAKKRKRKTSSSSSASNEKESPVDSEGKNISAKEEENVVIEVPERVELYSPTQAFNSSSEDETPQPVGWKEVAPLEKPVKPSVEAPKIEVKLKLSRRSFTNDLFKESIFVSSEEIPLPPSPVKETPVNTLPKSPPHERAIDIPLPEAERSYTPPPRNKSVFPSREEESYTPPPKKNVDIPKKEIDSKKDENIPLPREVETRQKRASPSRKSESVSKEENKQRSPSRRRRPGARSRSRSKSPYSKDRKSASRLLLFNGAQSKPKEAGMGHQETLAERHRTVVEALVVPRRSPSFERKPHRGLVRVVPEAAVAAGIGRVPSTRGLIRLVVDLEAQQRDQSVTTSEVSGNLRRDGEDEVSLRSVVGLVYCSLVNAQPRTPSDSPKHAPSSPQAFNVSGPKTPTSTPPPEASEDMALVEPEEAEPEAVSISAIPVIGQSVDGYFNEFAEWPPPSAWDQKVDDHPEVDPEEVKRAETKQQILQAYPSVAEEAPLSQRMEAELDIVVDRQTDDNRSVLYLRMEAVQNPYNCEFHRVNYDRFLSPLPPGGTCSAHQTNLCMYVAEKTPGGNPYMKARRAGKFMPKDLPPSPPLMADVFAAFPTTKGEVKQVGNLLEIVPTVKEEIKESVSTIPDVVAEGNPSFGAQVGESQVIAVKLHRVGTQTTDDDFIKGDDAKETSQEKEKKNPDIAGTPSIDSTANVKPKRRKKRKKKEKRVMRPVPLPPPPSKGILISAGFCEPSEHAKRFGGGARFVKFADGLRPGEGSTPEHDDERVSSPPPLHSACTYDRDEYEGSGLDDDDDGASTDREWSSSDEAVDKKPWEVDANNEDEFADDQDNGKCPPPPGNPSLETISLQHALHFYQAHQEWVTFDRALKTGKLPFTEEKLNARGYAYYHNYAKYVCSWLATAMKIKMKQYVLRATGTCSTGGIEGAANGDLVATGHEPWPVDSSSVSNSPVDVVAPTPAAVVSVA</sequence>
<dbReference type="GO" id="GO:0061630">
    <property type="term" value="F:ubiquitin protein ligase activity"/>
    <property type="evidence" value="ECO:0007669"/>
    <property type="project" value="UniProtKB-EC"/>
</dbReference>
<evidence type="ECO:0000313" key="7">
    <source>
        <dbReference type="EMBL" id="CAD7276423.1"/>
    </source>
</evidence>
<reference evidence="7" key="1">
    <citation type="submission" date="2020-11" db="EMBL/GenBank/DDBJ databases">
        <authorList>
            <person name="Tran Van P."/>
        </authorList>
    </citation>
    <scope>NUCLEOTIDE SEQUENCE</scope>
</reference>
<evidence type="ECO:0000256" key="1">
    <source>
        <dbReference type="ARBA" id="ARBA00000900"/>
    </source>
</evidence>
<feature type="compositionally biased region" description="Basic and acidic residues" evidence="6">
    <location>
        <begin position="258"/>
        <end position="272"/>
    </location>
</feature>
<feature type="compositionally biased region" description="Basic and acidic residues" evidence="6">
    <location>
        <begin position="1533"/>
        <end position="1552"/>
    </location>
</feature>
<feature type="compositionally biased region" description="Acidic residues" evidence="6">
    <location>
        <begin position="835"/>
        <end position="845"/>
    </location>
</feature>
<gene>
    <name evidence="7" type="ORF">NMOB1V02_LOCUS4188</name>
</gene>
<feature type="compositionally biased region" description="Polar residues" evidence="6">
    <location>
        <begin position="688"/>
        <end position="699"/>
    </location>
</feature>
<feature type="compositionally biased region" description="Basic and acidic residues" evidence="6">
    <location>
        <begin position="511"/>
        <end position="520"/>
    </location>
</feature>
<feature type="compositionally biased region" description="Basic residues" evidence="6">
    <location>
        <begin position="775"/>
        <end position="786"/>
    </location>
</feature>
<feature type="compositionally biased region" description="Basic and acidic residues" evidence="6">
    <location>
        <begin position="1081"/>
        <end position="1093"/>
    </location>
</feature>
<feature type="compositionally biased region" description="Basic residues" evidence="6">
    <location>
        <begin position="868"/>
        <end position="881"/>
    </location>
</feature>
<feature type="compositionally biased region" description="Basic residues" evidence="6">
    <location>
        <begin position="237"/>
        <end position="257"/>
    </location>
</feature>
<evidence type="ECO:0000256" key="3">
    <source>
        <dbReference type="ARBA" id="ARBA00022679"/>
    </source>
</evidence>
<comment type="catalytic activity">
    <reaction evidence="1">
        <text>S-ubiquitinyl-[E2 ubiquitin-conjugating enzyme]-L-cysteine + [acceptor protein]-L-lysine = [E2 ubiquitin-conjugating enzyme]-L-cysteine + N(6)-ubiquitinyl-[acceptor protein]-L-lysine.</text>
        <dbReference type="EC" id="2.3.2.27"/>
    </reaction>
</comment>
<feature type="region of interest" description="Disordered" evidence="6">
    <location>
        <begin position="155"/>
        <end position="281"/>
    </location>
</feature>
<keyword evidence="5" id="KW-0804">Transcription</keyword>
<dbReference type="GO" id="GO:0006513">
    <property type="term" value="P:protein monoubiquitination"/>
    <property type="evidence" value="ECO:0007669"/>
    <property type="project" value="TreeGrafter"/>
</dbReference>
<feature type="region of interest" description="Disordered" evidence="6">
    <location>
        <begin position="310"/>
        <end position="331"/>
    </location>
</feature>
<dbReference type="EC" id="2.3.2.27" evidence="2"/>
<evidence type="ECO:0000256" key="4">
    <source>
        <dbReference type="ARBA" id="ARBA00023015"/>
    </source>
</evidence>
<feature type="compositionally biased region" description="Basic residues" evidence="6">
    <location>
        <begin position="721"/>
        <end position="737"/>
    </location>
</feature>
<feature type="region of interest" description="Disordered" evidence="6">
    <location>
        <begin position="83"/>
        <end position="114"/>
    </location>
</feature>
<dbReference type="GO" id="GO:0000209">
    <property type="term" value="P:protein polyubiquitination"/>
    <property type="evidence" value="ECO:0007669"/>
    <property type="project" value="TreeGrafter"/>
</dbReference>
<evidence type="ECO:0000313" key="8">
    <source>
        <dbReference type="Proteomes" id="UP000678499"/>
    </source>
</evidence>
<dbReference type="EMBL" id="CAJPEX010000624">
    <property type="protein sequence ID" value="CAG0916575.1"/>
    <property type="molecule type" value="Genomic_DNA"/>
</dbReference>